<sequence>MSCSQSCSSKKKSRKPSMTQEFNAEASSHPETYHGECINLDSRGDIFCAPGSCSHGIPCPDSTIEPRVRFISPEMPVYSSNAAPGRESRSTFRTATPSASAARNQLTELEDQGEVHSTLRRLQRKRSRHSNDAYPSDTEVQAARSRGRSGTSVKRRGLIDGTSGRLPQLLGTRKSSVNEFRGRANLDGMTNGFKNTPAMRQPLDGTHTAKQSHILRRLGSSTRSLDGKNPNSPYSRQWQLTPRPNLDFPGQESSDADSDDLSVWSSEEECVLILHSIFQSPYTSIRRTQAFTSRRKLEWFLERRSISLVEHLDIEPRSKIVNVLDKDEVGWQRILYEVQFPTDEDSDSDMPVIVPHDFIAGPIKSSFIPVLAECGMIDKEQVDKLEPGALEYWESWVEVGTLDS</sequence>
<feature type="compositionally biased region" description="Polar residues" evidence="1">
    <location>
        <begin position="91"/>
        <end position="107"/>
    </location>
</feature>
<organism evidence="2 3">
    <name type="scientific">Orbilia oligospora</name>
    <name type="common">Nematode-trapping fungus</name>
    <name type="synonym">Arthrobotrys oligospora</name>
    <dbReference type="NCBI Taxonomy" id="2813651"/>
    <lineage>
        <taxon>Eukaryota</taxon>
        <taxon>Fungi</taxon>
        <taxon>Dikarya</taxon>
        <taxon>Ascomycota</taxon>
        <taxon>Pezizomycotina</taxon>
        <taxon>Orbiliomycetes</taxon>
        <taxon>Orbiliales</taxon>
        <taxon>Orbiliaceae</taxon>
        <taxon>Orbilia</taxon>
    </lineage>
</organism>
<feature type="compositionally biased region" description="Polar residues" evidence="1">
    <location>
        <begin position="219"/>
        <end position="242"/>
    </location>
</feature>
<proteinExistence type="predicted"/>
<name>A0A7C8PZJ4_ORBOL</name>
<evidence type="ECO:0000313" key="2">
    <source>
        <dbReference type="EMBL" id="KAF3185830.1"/>
    </source>
</evidence>
<feature type="region of interest" description="Disordered" evidence="1">
    <location>
        <begin position="79"/>
        <end position="260"/>
    </location>
</feature>
<accession>A0A7C8PZJ4</accession>
<dbReference type="AlphaFoldDB" id="A0A7C8PZJ4"/>
<comment type="caution">
    <text evidence="2">The sequence shown here is derived from an EMBL/GenBank/DDBJ whole genome shotgun (WGS) entry which is preliminary data.</text>
</comment>
<feature type="compositionally biased region" description="Basic residues" evidence="1">
    <location>
        <begin position="118"/>
        <end position="128"/>
    </location>
</feature>
<reference evidence="2 3" key="1">
    <citation type="submission" date="2019-06" db="EMBL/GenBank/DDBJ databases">
        <authorList>
            <person name="Palmer J.M."/>
        </authorList>
    </citation>
    <scope>NUCLEOTIDE SEQUENCE [LARGE SCALE GENOMIC DNA]</scope>
    <source>
        <strain evidence="2 3">TWF788</strain>
    </source>
</reference>
<protein>
    <submittedName>
        <fullName evidence="2">Uncharacterized protein</fullName>
    </submittedName>
</protein>
<dbReference type="Proteomes" id="UP000479691">
    <property type="component" value="Unassembled WGS sequence"/>
</dbReference>
<feature type="compositionally biased region" description="Polar residues" evidence="1">
    <location>
        <begin position="18"/>
        <end position="30"/>
    </location>
</feature>
<gene>
    <name evidence="2" type="ORF">TWF788_003880</name>
</gene>
<evidence type="ECO:0000256" key="1">
    <source>
        <dbReference type="SAM" id="MobiDB-lite"/>
    </source>
</evidence>
<dbReference type="EMBL" id="JAABOE010000019">
    <property type="protein sequence ID" value="KAF3185830.1"/>
    <property type="molecule type" value="Genomic_DNA"/>
</dbReference>
<evidence type="ECO:0000313" key="3">
    <source>
        <dbReference type="Proteomes" id="UP000479691"/>
    </source>
</evidence>
<feature type="region of interest" description="Disordered" evidence="1">
    <location>
        <begin position="1"/>
        <end position="30"/>
    </location>
</feature>